<name>A0A136IZS6_9PEZI</name>
<reference evidence="3" key="1">
    <citation type="submission" date="2016-02" db="EMBL/GenBank/DDBJ databases">
        <title>Draft genome sequence of Microdochium bolleyi, a fungal endophyte of beachgrass.</title>
        <authorList>
            <consortium name="DOE Joint Genome Institute"/>
            <person name="David A.S."/>
            <person name="May G."/>
            <person name="Haridas S."/>
            <person name="Lim J."/>
            <person name="Wang M."/>
            <person name="Labutti K."/>
            <person name="Lipzen A."/>
            <person name="Barry K."/>
            <person name="Grigoriev I.V."/>
        </authorList>
    </citation>
    <scope>NUCLEOTIDE SEQUENCE [LARGE SCALE GENOMIC DNA]</scope>
    <source>
        <strain evidence="3">J235TASD1</strain>
    </source>
</reference>
<keyword evidence="3" id="KW-1185">Reference proteome</keyword>
<dbReference type="Proteomes" id="UP000070501">
    <property type="component" value="Unassembled WGS sequence"/>
</dbReference>
<organism evidence="2 3">
    <name type="scientific">Microdochium bolleyi</name>
    <dbReference type="NCBI Taxonomy" id="196109"/>
    <lineage>
        <taxon>Eukaryota</taxon>
        <taxon>Fungi</taxon>
        <taxon>Dikarya</taxon>
        <taxon>Ascomycota</taxon>
        <taxon>Pezizomycotina</taxon>
        <taxon>Sordariomycetes</taxon>
        <taxon>Xylariomycetidae</taxon>
        <taxon>Xylariales</taxon>
        <taxon>Microdochiaceae</taxon>
        <taxon>Microdochium</taxon>
    </lineage>
</organism>
<evidence type="ECO:0008006" key="4">
    <source>
        <dbReference type="Google" id="ProtNLM"/>
    </source>
</evidence>
<accession>A0A136IZS6</accession>
<protein>
    <recommendedName>
        <fullName evidence="4">Secreted protein</fullName>
    </recommendedName>
</protein>
<feature type="chain" id="PRO_5007293364" description="Secreted protein" evidence="1">
    <location>
        <begin position="20"/>
        <end position="78"/>
    </location>
</feature>
<evidence type="ECO:0000313" key="2">
    <source>
        <dbReference type="EMBL" id="KXJ90457.1"/>
    </source>
</evidence>
<evidence type="ECO:0000313" key="3">
    <source>
        <dbReference type="Proteomes" id="UP000070501"/>
    </source>
</evidence>
<evidence type="ECO:0000256" key="1">
    <source>
        <dbReference type="SAM" id="SignalP"/>
    </source>
</evidence>
<feature type="signal peptide" evidence="1">
    <location>
        <begin position="1"/>
        <end position="19"/>
    </location>
</feature>
<gene>
    <name evidence="2" type="ORF">Micbo1qcDRAFT_70685</name>
</gene>
<dbReference type="EMBL" id="KQ964252">
    <property type="protein sequence ID" value="KXJ90457.1"/>
    <property type="molecule type" value="Genomic_DNA"/>
</dbReference>
<keyword evidence="1" id="KW-0732">Signal</keyword>
<proteinExistence type="predicted"/>
<sequence>MRVCCMGFLGLLACWPCEARLANRILTARSCIRCPRFPRQVRSAPQPLYLVWYFEFVHLVTPADANSFRTLIDSFCGP</sequence>
<dbReference type="InParanoid" id="A0A136IZS6"/>
<dbReference type="AlphaFoldDB" id="A0A136IZS6"/>